<gene>
    <name evidence="1" type="ORF">MVLG_05220</name>
</gene>
<reference evidence="1" key="2">
    <citation type="submission" date="2010-11" db="EMBL/GenBank/DDBJ databases">
        <authorList>
            <consortium name="The Broad Institute Genome Sequencing Platform"/>
            <person name="Earl A."/>
            <person name="Ward D."/>
            <person name="Feldgarden M."/>
            <person name="Gevers D."/>
            <person name="Butler R."/>
            <person name="Young S.K."/>
            <person name="Zeng Q."/>
            <person name="Gargeya S."/>
            <person name="Fitzgerald M."/>
            <person name="Haas B."/>
            <person name="Abouelleil A."/>
            <person name="Alvarado L."/>
            <person name="Arachchi H.M."/>
            <person name="Berlin A."/>
            <person name="Brown A."/>
            <person name="Chapman S.B."/>
            <person name="Chen Z."/>
            <person name="Dunbar C."/>
            <person name="Freedman E."/>
            <person name="Gearin G."/>
            <person name="Gellesch M."/>
            <person name="Goldberg J."/>
            <person name="Griggs A."/>
            <person name="Gujja S."/>
            <person name="Heilman E."/>
            <person name="Heiman D."/>
            <person name="Howarth C."/>
            <person name="Larson L."/>
            <person name="Lui A."/>
            <person name="MacDonald P.J.P."/>
            <person name="Mehta T."/>
            <person name="Montmayeur A."/>
            <person name="Murphy C."/>
            <person name="Neiman D."/>
            <person name="Pearson M."/>
            <person name="Priest M."/>
            <person name="Roberts A."/>
            <person name="Saif S."/>
            <person name="Shea T."/>
            <person name="Shenoy N."/>
            <person name="Sisk P."/>
            <person name="Stolte C."/>
            <person name="Sykes S."/>
            <person name="White J."/>
            <person name="Yandava C."/>
            <person name="Wortman J."/>
            <person name="Nusbaum C."/>
            <person name="Birren B."/>
        </authorList>
    </citation>
    <scope>NUCLEOTIDE SEQUENCE</scope>
    <source>
        <strain evidence="1">P1A1 Lamole</strain>
    </source>
</reference>
<proteinExistence type="predicted"/>
<reference evidence="1 3" key="3">
    <citation type="journal article" date="2015" name="BMC Genomics">
        <title>Sex and parasites: genomic and transcriptomic analysis of Microbotryum lychnidis-dioicae, the biotrophic and plant-castrating anther smut fungus.</title>
        <authorList>
            <person name="Perlin M.H."/>
            <person name="Amselem J."/>
            <person name="Fontanillas E."/>
            <person name="Toh S.S."/>
            <person name="Chen Z."/>
            <person name="Goldberg J."/>
            <person name="Duplessis S."/>
            <person name="Henrissat B."/>
            <person name="Young S."/>
            <person name="Zeng Q."/>
            <person name="Aguileta G."/>
            <person name="Petit E."/>
            <person name="Badouin H."/>
            <person name="Andrews J."/>
            <person name="Razeeq D."/>
            <person name="Gabaldon T."/>
            <person name="Quesneville H."/>
            <person name="Giraud T."/>
            <person name="Hood M.E."/>
            <person name="Schultz D.J."/>
            <person name="Cuomo C.A."/>
        </authorList>
    </citation>
    <scope>NUCLEOTIDE SEQUENCE [LARGE SCALE GENOMIC DNA]</scope>
    <source>
        <strain evidence="1">P1A1 Lamole</strain>
        <strain evidence="3">p1A1 Lamole</strain>
    </source>
</reference>
<sequence length="125" mass="13895">MGSKWRLKPRIRALAGYEADFTDRLLNIKDAYEGPACFGPTHLNQPNQAPKLNHLITIDGNFQQWRNQVAKHDPQATLPDLFDAVGWLAGRAWPPCCAIAESSRQLLGAWLGWFKCVGPKQAGPS</sequence>
<dbReference type="InParanoid" id="U5HDK8"/>
<evidence type="ECO:0000313" key="2">
    <source>
        <dbReference type="EnsemblFungi" id="MVLG_05220T0"/>
    </source>
</evidence>
<dbReference type="EMBL" id="GL541709">
    <property type="protein sequence ID" value="KDE04340.1"/>
    <property type="molecule type" value="Genomic_DNA"/>
</dbReference>
<evidence type="ECO:0000313" key="1">
    <source>
        <dbReference type="EMBL" id="KDE04340.1"/>
    </source>
</evidence>
<reference evidence="2" key="4">
    <citation type="submission" date="2015-06" db="UniProtKB">
        <authorList>
            <consortium name="EnsemblFungi"/>
        </authorList>
    </citation>
    <scope>IDENTIFICATION</scope>
</reference>
<dbReference type="AlphaFoldDB" id="U5HDK8"/>
<name>U5HDK8_USTV1</name>
<keyword evidence="3" id="KW-1185">Reference proteome</keyword>
<organism evidence="1">
    <name type="scientific">Microbotryum lychnidis-dioicae (strain p1A1 Lamole / MvSl-1064)</name>
    <name type="common">Anther smut fungus</name>
    <dbReference type="NCBI Taxonomy" id="683840"/>
    <lineage>
        <taxon>Eukaryota</taxon>
        <taxon>Fungi</taxon>
        <taxon>Dikarya</taxon>
        <taxon>Basidiomycota</taxon>
        <taxon>Pucciniomycotina</taxon>
        <taxon>Microbotryomycetes</taxon>
        <taxon>Microbotryales</taxon>
        <taxon>Microbotryaceae</taxon>
        <taxon>Microbotryum</taxon>
    </lineage>
</organism>
<protein>
    <submittedName>
        <fullName evidence="1 2">Uncharacterized protein</fullName>
    </submittedName>
</protein>
<dbReference type="EnsemblFungi" id="MVLG_05220T0">
    <property type="protein sequence ID" value="MVLG_05220T0"/>
    <property type="gene ID" value="MVLG_05220"/>
</dbReference>
<reference evidence="3" key="1">
    <citation type="submission" date="2010-11" db="EMBL/GenBank/DDBJ databases">
        <title>The genome sequence of Microbotryum violaceum strain p1A1 Lamole.</title>
        <authorList>
            <person name="Cuomo C."/>
            <person name="Perlin M."/>
            <person name="Young S.K."/>
            <person name="Zeng Q."/>
            <person name="Gargeya S."/>
            <person name="Alvarado L."/>
            <person name="Berlin A."/>
            <person name="Chapman S.B."/>
            <person name="Chen Z."/>
            <person name="Freedman E."/>
            <person name="Gellesch M."/>
            <person name="Goldberg J."/>
            <person name="Griggs A."/>
            <person name="Gujja S."/>
            <person name="Heilman E."/>
            <person name="Heiman D."/>
            <person name="Howarth C."/>
            <person name="Mehta T."/>
            <person name="Neiman D."/>
            <person name="Pearson M."/>
            <person name="Roberts A."/>
            <person name="Saif S."/>
            <person name="Shea T."/>
            <person name="Shenoy N."/>
            <person name="Sisk P."/>
            <person name="Stolte C."/>
            <person name="Sykes S."/>
            <person name="White J."/>
            <person name="Yandava C."/>
            <person name="Haas B."/>
            <person name="Nusbaum C."/>
            <person name="Birren B."/>
        </authorList>
    </citation>
    <scope>NUCLEOTIDE SEQUENCE [LARGE SCALE GENOMIC DNA]</scope>
    <source>
        <strain evidence="3">p1A1 Lamole</strain>
    </source>
</reference>
<dbReference type="Proteomes" id="UP000017200">
    <property type="component" value="Unassembled WGS sequence"/>
</dbReference>
<dbReference type="HOGENOM" id="CLU_1994325_0_0_1"/>
<dbReference type="EMBL" id="AEIJ01000525">
    <property type="status" value="NOT_ANNOTATED_CDS"/>
    <property type="molecule type" value="Genomic_DNA"/>
</dbReference>
<evidence type="ECO:0000313" key="3">
    <source>
        <dbReference type="Proteomes" id="UP000017200"/>
    </source>
</evidence>
<accession>U5HDK8</accession>